<comment type="caution">
    <text evidence="1">The sequence shown here is derived from an EMBL/GenBank/DDBJ whole genome shotgun (WGS) entry which is preliminary data.</text>
</comment>
<keyword evidence="2" id="KW-1185">Reference proteome</keyword>
<name>A0AB34JCT5_PRYPA</name>
<accession>A0AB34JCT5</accession>
<dbReference type="EMBL" id="JBGBPQ010000010">
    <property type="protein sequence ID" value="KAL1518572.1"/>
    <property type="molecule type" value="Genomic_DNA"/>
</dbReference>
<protein>
    <submittedName>
        <fullName evidence="1">Uncharacterized protein</fullName>
    </submittedName>
</protein>
<evidence type="ECO:0000313" key="2">
    <source>
        <dbReference type="Proteomes" id="UP001515480"/>
    </source>
</evidence>
<proteinExistence type="predicted"/>
<evidence type="ECO:0000313" key="1">
    <source>
        <dbReference type="EMBL" id="KAL1518572.1"/>
    </source>
</evidence>
<reference evidence="1 2" key="1">
    <citation type="journal article" date="2024" name="Science">
        <title>Giant polyketide synthase enzymes in the biosynthesis of giant marine polyether toxins.</title>
        <authorList>
            <person name="Fallon T.R."/>
            <person name="Shende V.V."/>
            <person name="Wierzbicki I.H."/>
            <person name="Pendleton A.L."/>
            <person name="Watervoot N.F."/>
            <person name="Auber R.P."/>
            <person name="Gonzalez D.J."/>
            <person name="Wisecaver J.H."/>
            <person name="Moore B.S."/>
        </authorList>
    </citation>
    <scope>NUCLEOTIDE SEQUENCE [LARGE SCALE GENOMIC DNA]</scope>
    <source>
        <strain evidence="1 2">12B1</strain>
    </source>
</reference>
<dbReference type="AlphaFoldDB" id="A0AB34JCT5"/>
<dbReference type="Proteomes" id="UP001515480">
    <property type="component" value="Unassembled WGS sequence"/>
</dbReference>
<gene>
    <name evidence="1" type="ORF">AB1Y20_002860</name>
</gene>
<organism evidence="1 2">
    <name type="scientific">Prymnesium parvum</name>
    <name type="common">Toxic golden alga</name>
    <dbReference type="NCBI Taxonomy" id="97485"/>
    <lineage>
        <taxon>Eukaryota</taxon>
        <taxon>Haptista</taxon>
        <taxon>Haptophyta</taxon>
        <taxon>Prymnesiophyceae</taxon>
        <taxon>Prymnesiales</taxon>
        <taxon>Prymnesiaceae</taxon>
        <taxon>Prymnesium</taxon>
    </lineage>
</organism>
<sequence>MITRSHGARSRAAGTVSRESPLCAETLPGKRRCTYASVAAECGRLNVSNASRRAVGLASRRTTAEWPALKPTSQMVETPGRRAAAA</sequence>